<dbReference type="EMBL" id="JAACAK010000002">
    <property type="protein sequence ID" value="NIR73584.1"/>
    <property type="molecule type" value="Genomic_DNA"/>
</dbReference>
<evidence type="ECO:0000313" key="2">
    <source>
        <dbReference type="EMBL" id="NIR73584.1"/>
    </source>
</evidence>
<dbReference type="InterPro" id="IPR004360">
    <property type="entry name" value="Glyas_Fos-R_dOase_dom"/>
</dbReference>
<feature type="domain" description="VOC" evidence="1">
    <location>
        <begin position="153"/>
        <end position="272"/>
    </location>
</feature>
<dbReference type="PROSITE" id="PS51819">
    <property type="entry name" value="VOC"/>
    <property type="match status" value="2"/>
</dbReference>
<proteinExistence type="predicted"/>
<accession>A0AAE4Z4G2</accession>
<dbReference type="InterPro" id="IPR029068">
    <property type="entry name" value="Glyas_Bleomycin-R_OHBP_Dase"/>
</dbReference>
<gene>
    <name evidence="2" type="ORF">GWO12_00490</name>
</gene>
<dbReference type="GO" id="GO:0051213">
    <property type="term" value="F:dioxygenase activity"/>
    <property type="evidence" value="ECO:0007669"/>
    <property type="project" value="UniProtKB-KW"/>
</dbReference>
<dbReference type="PANTHER" id="PTHR36110:SF4">
    <property type="entry name" value="RING-CLEAVING DIOXYGENASE MHQA-RELATED"/>
    <property type="match status" value="1"/>
</dbReference>
<dbReference type="SUPFAM" id="SSF54593">
    <property type="entry name" value="Glyoxalase/Bleomycin resistance protein/Dihydroxybiphenyl dioxygenase"/>
    <property type="match status" value="1"/>
</dbReference>
<evidence type="ECO:0000313" key="3">
    <source>
        <dbReference type="Proteomes" id="UP000702544"/>
    </source>
</evidence>
<dbReference type="Proteomes" id="UP000702544">
    <property type="component" value="Unassembled WGS sequence"/>
</dbReference>
<keyword evidence="2" id="KW-0560">Oxidoreductase</keyword>
<name>A0AAE4Z4G2_9BACT</name>
<dbReference type="InterPro" id="IPR037523">
    <property type="entry name" value="VOC_core"/>
</dbReference>
<reference evidence="2 3" key="1">
    <citation type="submission" date="2020-01" db="EMBL/GenBank/DDBJ databases">
        <title>Genomes assembled from Gulf of Kutch pelagic sediment metagenomes.</title>
        <authorList>
            <person name="Chandrashekar M."/>
            <person name="Mahajan M.S."/>
            <person name="Dave K.J."/>
            <person name="Vatsa P."/>
            <person name="Nathani N.M."/>
        </authorList>
    </citation>
    <scope>NUCLEOTIDE SEQUENCE [LARGE SCALE GENOMIC DNA]</scope>
    <source>
        <strain evidence="2">KS3-K002</strain>
    </source>
</reference>
<comment type="caution">
    <text evidence="2">The sequence shown here is derived from an EMBL/GenBank/DDBJ whole genome shotgun (WGS) entry which is preliminary data.</text>
</comment>
<dbReference type="AlphaFoldDB" id="A0AAE4Z4G2"/>
<dbReference type="PANTHER" id="PTHR36110">
    <property type="entry name" value="RING-CLEAVING DIOXYGENASE MHQE-RELATED"/>
    <property type="match status" value="1"/>
</dbReference>
<sequence length="309" mass="34375">MTLVSGIHHVTAIAADPQENLDFYTGVLGMRLVKRSVNQDDPGTYHLFYADADGHPGTDLTFFPWAHLPPGRKGIGLTVEVALAVPPDTLGFWSDRLAGFDVAIEEPEERFGERALRLTDPHGLELALVETADEREFTVWEESPVEPAAQIRGLDSVRLWERDLALSADFLTGVLGFERRESEDGWQRYELGDGGSGRRLEIRELPGERRGTWGRGSVHHVAWRVADEEAQLTARRAVAEAGRRPTKVIDRFWFKSVYFLEPGGVLFELATDGPGFTADEAAEELGGRLILPPWLEPKRDEIEAALPAL</sequence>
<dbReference type="Pfam" id="PF00903">
    <property type="entry name" value="Glyoxalase"/>
    <property type="match status" value="2"/>
</dbReference>
<dbReference type="CDD" id="cd08346">
    <property type="entry name" value="PcpA_N_like"/>
    <property type="match status" value="1"/>
</dbReference>
<dbReference type="InterPro" id="IPR052537">
    <property type="entry name" value="Extradiol_RC_dioxygenase"/>
</dbReference>
<dbReference type="Gene3D" id="3.10.180.10">
    <property type="entry name" value="2,3-Dihydroxybiphenyl 1,2-Dioxygenase, domain 1"/>
    <property type="match status" value="2"/>
</dbReference>
<keyword evidence="2" id="KW-0223">Dioxygenase</keyword>
<evidence type="ECO:0000259" key="1">
    <source>
        <dbReference type="PROSITE" id="PS51819"/>
    </source>
</evidence>
<feature type="domain" description="VOC" evidence="1">
    <location>
        <begin position="6"/>
        <end position="131"/>
    </location>
</feature>
<dbReference type="CDD" id="cd08347">
    <property type="entry name" value="PcpA_C_like"/>
    <property type="match status" value="1"/>
</dbReference>
<protein>
    <submittedName>
        <fullName evidence="2">Ring-cleaving dioxygenase</fullName>
    </submittedName>
</protein>
<organism evidence="2 3">
    <name type="scientific">Candidatus Kutchimonas denitrificans</name>
    <dbReference type="NCBI Taxonomy" id="3056748"/>
    <lineage>
        <taxon>Bacteria</taxon>
        <taxon>Pseudomonadati</taxon>
        <taxon>Gemmatimonadota</taxon>
        <taxon>Gemmatimonadia</taxon>
        <taxon>Candidatus Palauibacterales</taxon>
        <taxon>Candidatus Palauibacteraceae</taxon>
        <taxon>Candidatus Kutchimonas</taxon>
    </lineage>
</organism>